<dbReference type="Pfam" id="PF22936">
    <property type="entry name" value="Pol_BBD"/>
    <property type="match status" value="1"/>
</dbReference>
<feature type="compositionally biased region" description="Basic and acidic residues" evidence="1">
    <location>
        <begin position="33"/>
        <end position="42"/>
    </location>
</feature>
<name>A0A2N5SP49_9BASI</name>
<protein>
    <recommendedName>
        <fullName evidence="2">Retrovirus-related Pol polyprotein from transposon TNT 1-94-like beta-barrel domain-containing protein</fullName>
    </recommendedName>
</protein>
<accession>A0A2N5SP49</accession>
<dbReference type="Proteomes" id="UP000235392">
    <property type="component" value="Unassembled WGS sequence"/>
</dbReference>
<dbReference type="Proteomes" id="UP000235388">
    <property type="component" value="Unassembled WGS sequence"/>
</dbReference>
<reference evidence="5 6" key="1">
    <citation type="submission" date="2017-11" db="EMBL/GenBank/DDBJ databases">
        <title>De novo assembly and phasing of dikaryotic genomes from two isolates of Puccinia coronata f. sp. avenae, the causal agent of oat crown rust.</title>
        <authorList>
            <person name="Miller M.E."/>
            <person name="Zhang Y."/>
            <person name="Omidvar V."/>
            <person name="Sperschneider J."/>
            <person name="Schwessinger B."/>
            <person name="Raley C."/>
            <person name="Palmer J.M."/>
            <person name="Garnica D."/>
            <person name="Upadhyaya N."/>
            <person name="Rathjen J."/>
            <person name="Taylor J.M."/>
            <person name="Park R.F."/>
            <person name="Dodds P.N."/>
            <person name="Hirsch C.D."/>
            <person name="Kianian S.F."/>
            <person name="Figueroa M."/>
        </authorList>
    </citation>
    <scope>NUCLEOTIDE SEQUENCE [LARGE SCALE GENOMIC DNA]</scope>
    <source>
        <strain evidence="4">12NC29</strain>
        <strain evidence="3">12SD80</strain>
    </source>
</reference>
<gene>
    <name evidence="4" type="ORF">PCANC_03067</name>
    <name evidence="3" type="ORF">PCASD_21977</name>
</gene>
<evidence type="ECO:0000259" key="2">
    <source>
        <dbReference type="Pfam" id="PF22936"/>
    </source>
</evidence>
<sequence length="461" mass="49816">MVDLLTDCQEKVQVDDSSKTRAPNPSAFATKGQPERRASVESHPDSIYVMAALIPGTRLRTTVASVVAPPSSSGSTSRLSSPLPRADPANLRVLQRRAPGMWFPTPSTPPGPTNANLRPADYYRPSYSQQGQAPPAKPSAREAELMDYDMQQDAALQYPHHLDEPPAKFAVASSSAKHHDHVLFDTGATHHVTGDRSALTKFEVLPTPIPLNVATNGSSCVITAQGTMSFRGPGSTLIWLRGVLFCEHISHTLVSPVALFLDGFSFSSDCGSDSFLIFFRNLFWTKSTLDICSQKWFLPSPIKASSHPVAHLSPAARCPMPSASVCSRSSTLPVVLSSPVSPLPVYSFNSVPLANNNEPFKVIVPAASSVPYLRPQLTANEKTLLKIHKCFGHVGLHVIRRMMAKHAALGLPDSLPAGEIICLSCIISKSVNKNTLTSDHRSFEPMDAWNVDLIGPFNTPA</sequence>
<evidence type="ECO:0000313" key="3">
    <source>
        <dbReference type="EMBL" id="PLW15018.1"/>
    </source>
</evidence>
<keyword evidence="5" id="KW-1185">Reference proteome</keyword>
<dbReference type="EMBL" id="PGCI01000808">
    <property type="protein sequence ID" value="PLW15018.1"/>
    <property type="molecule type" value="Genomic_DNA"/>
</dbReference>
<dbReference type="OrthoDB" id="2507769at2759"/>
<feature type="domain" description="Retrovirus-related Pol polyprotein from transposon TNT 1-94-like beta-barrel" evidence="2">
    <location>
        <begin position="183"/>
        <end position="259"/>
    </location>
</feature>
<dbReference type="EMBL" id="PGCJ01000013">
    <property type="protein sequence ID" value="PLW57195.1"/>
    <property type="molecule type" value="Genomic_DNA"/>
</dbReference>
<dbReference type="InterPro" id="IPR054722">
    <property type="entry name" value="PolX-like_BBD"/>
</dbReference>
<evidence type="ECO:0000313" key="5">
    <source>
        <dbReference type="Proteomes" id="UP000235388"/>
    </source>
</evidence>
<organism evidence="3 6">
    <name type="scientific">Puccinia coronata f. sp. avenae</name>
    <dbReference type="NCBI Taxonomy" id="200324"/>
    <lineage>
        <taxon>Eukaryota</taxon>
        <taxon>Fungi</taxon>
        <taxon>Dikarya</taxon>
        <taxon>Basidiomycota</taxon>
        <taxon>Pucciniomycotina</taxon>
        <taxon>Pucciniomycetes</taxon>
        <taxon>Pucciniales</taxon>
        <taxon>Pucciniaceae</taxon>
        <taxon>Puccinia</taxon>
    </lineage>
</organism>
<proteinExistence type="predicted"/>
<feature type="region of interest" description="Disordered" evidence="1">
    <location>
        <begin position="1"/>
        <end position="42"/>
    </location>
</feature>
<evidence type="ECO:0000256" key="1">
    <source>
        <dbReference type="SAM" id="MobiDB-lite"/>
    </source>
</evidence>
<comment type="caution">
    <text evidence="3">The sequence shown here is derived from an EMBL/GenBank/DDBJ whole genome shotgun (WGS) entry which is preliminary data.</text>
</comment>
<evidence type="ECO:0000313" key="6">
    <source>
        <dbReference type="Proteomes" id="UP000235392"/>
    </source>
</evidence>
<evidence type="ECO:0000313" key="4">
    <source>
        <dbReference type="EMBL" id="PLW57195.1"/>
    </source>
</evidence>
<feature type="compositionally biased region" description="Basic and acidic residues" evidence="1">
    <location>
        <begin position="8"/>
        <end position="19"/>
    </location>
</feature>
<feature type="region of interest" description="Disordered" evidence="1">
    <location>
        <begin position="66"/>
        <end position="86"/>
    </location>
</feature>
<dbReference type="AlphaFoldDB" id="A0A2N5SP49"/>